<protein>
    <submittedName>
        <fullName evidence="1">Uncharacterized protein</fullName>
    </submittedName>
</protein>
<dbReference type="EMBL" id="JABSTQ010005554">
    <property type="protein sequence ID" value="KAG0439071.1"/>
    <property type="molecule type" value="Genomic_DNA"/>
</dbReference>
<accession>A0AC60QQ22</accession>
<evidence type="ECO:0000313" key="2">
    <source>
        <dbReference type="Proteomes" id="UP000805193"/>
    </source>
</evidence>
<dbReference type="Proteomes" id="UP000805193">
    <property type="component" value="Unassembled WGS sequence"/>
</dbReference>
<sequence length="80" mass="8733">MVIAVEQGEWYKPEKEGAAIDQIDTKSKEAGQEGKLSLDQVPPVAPKDDAHGETGQWHLKGPTKSAFGRRRKTGSDIIDC</sequence>
<evidence type="ECO:0000313" key="1">
    <source>
        <dbReference type="EMBL" id="KAG0439071.1"/>
    </source>
</evidence>
<proteinExistence type="predicted"/>
<comment type="caution">
    <text evidence="1">The sequence shown here is derived from an EMBL/GenBank/DDBJ whole genome shotgun (WGS) entry which is preliminary data.</text>
</comment>
<reference evidence="1 2" key="1">
    <citation type="journal article" date="2020" name="Cell">
        <title>Large-Scale Comparative Analyses of Tick Genomes Elucidate Their Genetic Diversity and Vector Capacities.</title>
        <authorList>
            <consortium name="Tick Genome and Microbiome Consortium (TIGMIC)"/>
            <person name="Jia N."/>
            <person name="Wang J."/>
            <person name="Shi W."/>
            <person name="Du L."/>
            <person name="Sun Y."/>
            <person name="Zhan W."/>
            <person name="Jiang J.F."/>
            <person name="Wang Q."/>
            <person name="Zhang B."/>
            <person name="Ji P."/>
            <person name="Bell-Sakyi L."/>
            <person name="Cui X.M."/>
            <person name="Yuan T.T."/>
            <person name="Jiang B.G."/>
            <person name="Yang W.F."/>
            <person name="Lam T.T."/>
            <person name="Chang Q.C."/>
            <person name="Ding S.J."/>
            <person name="Wang X.J."/>
            <person name="Zhu J.G."/>
            <person name="Ruan X.D."/>
            <person name="Zhao L."/>
            <person name="Wei J.T."/>
            <person name="Ye R.Z."/>
            <person name="Que T.C."/>
            <person name="Du C.H."/>
            <person name="Zhou Y.H."/>
            <person name="Cheng J.X."/>
            <person name="Dai P.F."/>
            <person name="Guo W.B."/>
            <person name="Han X.H."/>
            <person name="Huang E.J."/>
            <person name="Li L.F."/>
            <person name="Wei W."/>
            <person name="Gao Y.C."/>
            <person name="Liu J.Z."/>
            <person name="Shao H.Z."/>
            <person name="Wang X."/>
            <person name="Wang C.C."/>
            <person name="Yang T.C."/>
            <person name="Huo Q.B."/>
            <person name="Li W."/>
            <person name="Chen H.Y."/>
            <person name="Chen S.E."/>
            <person name="Zhou L.G."/>
            <person name="Ni X.B."/>
            <person name="Tian J.H."/>
            <person name="Sheng Y."/>
            <person name="Liu T."/>
            <person name="Pan Y.S."/>
            <person name="Xia L.Y."/>
            <person name="Li J."/>
            <person name="Zhao F."/>
            <person name="Cao W.C."/>
        </authorList>
    </citation>
    <scope>NUCLEOTIDE SEQUENCE [LARGE SCALE GENOMIC DNA]</scope>
    <source>
        <strain evidence="1">Iper-2018</strain>
    </source>
</reference>
<organism evidence="1 2">
    <name type="scientific">Ixodes persulcatus</name>
    <name type="common">Taiga tick</name>
    <dbReference type="NCBI Taxonomy" id="34615"/>
    <lineage>
        <taxon>Eukaryota</taxon>
        <taxon>Metazoa</taxon>
        <taxon>Ecdysozoa</taxon>
        <taxon>Arthropoda</taxon>
        <taxon>Chelicerata</taxon>
        <taxon>Arachnida</taxon>
        <taxon>Acari</taxon>
        <taxon>Parasitiformes</taxon>
        <taxon>Ixodida</taxon>
        <taxon>Ixodoidea</taxon>
        <taxon>Ixodidae</taxon>
        <taxon>Ixodinae</taxon>
        <taxon>Ixodes</taxon>
    </lineage>
</organism>
<gene>
    <name evidence="1" type="ORF">HPB47_016765</name>
</gene>
<keyword evidence="2" id="KW-1185">Reference proteome</keyword>
<name>A0AC60QQ22_IXOPE</name>